<dbReference type="AlphaFoldDB" id="K7XFG3"/>
<organism evidence="1">
    <name type="scientific">Odorrana andersonii</name>
    <name type="common">Golden crossband frog</name>
    <name type="synonym">Rana andersonii</name>
    <dbReference type="NCBI Taxonomy" id="369514"/>
    <lineage>
        <taxon>Eukaryota</taxon>
        <taxon>Metazoa</taxon>
        <taxon>Chordata</taxon>
        <taxon>Craniata</taxon>
        <taxon>Vertebrata</taxon>
        <taxon>Euteleostomi</taxon>
        <taxon>Amphibia</taxon>
        <taxon>Batrachia</taxon>
        <taxon>Anura</taxon>
        <taxon>Neobatrachia</taxon>
        <taxon>Ranoidea</taxon>
        <taxon>Ranidae</taxon>
        <taxon>Odorrana</taxon>
    </lineage>
</organism>
<name>K7XFG3_ODOAN</name>
<protein>
    <submittedName>
        <fullName evidence="1">Antixoidant peptide</fullName>
    </submittedName>
</protein>
<accession>K7XFG3</accession>
<reference evidence="1" key="1">
    <citation type="submission" date="2012-08" db="EMBL/GenBank/DDBJ databases">
        <title>Antioxindant peptides from odorous frog, Odorrana andersonii.</title>
        <authorList>
            <person name="Yang X.W."/>
            <person name="Zhang Y."/>
        </authorList>
    </citation>
    <scope>NUCLEOTIDE SEQUENCE</scope>
    <source>
        <tissue evidence="1">Skin gland</tissue>
    </source>
</reference>
<dbReference type="EMBL" id="JX507113">
    <property type="protein sequence ID" value="AFX61503.1"/>
    <property type="molecule type" value="mRNA"/>
</dbReference>
<sequence length="54" mass="6596">MFFLKKSLLSFSFLGPSSYLFVRRDNTEEERRDEEEVKKRAYMKQHMYCAASFF</sequence>
<evidence type="ECO:0000313" key="1">
    <source>
        <dbReference type="EMBL" id="AFX61503.1"/>
    </source>
</evidence>
<proteinExistence type="evidence at transcript level"/>